<dbReference type="GO" id="GO:0008955">
    <property type="term" value="F:peptidoglycan glycosyltransferase activity"/>
    <property type="evidence" value="ECO:0007669"/>
    <property type="project" value="UniProtKB-EC"/>
</dbReference>
<comment type="catalytic activity">
    <reaction evidence="15">
        <text>[GlcNAc-(1-&gt;4)-Mur2Ac(oyl-L-Ala-gamma-D-Glu-L-Lys-D-Ala-D-Ala)](n)-di-trans,octa-cis-undecaprenyl diphosphate + beta-D-GlcNAc-(1-&gt;4)-Mur2Ac(oyl-L-Ala-gamma-D-Glu-L-Lys-D-Ala-D-Ala)-di-trans,octa-cis-undecaprenyl diphosphate = [GlcNAc-(1-&gt;4)-Mur2Ac(oyl-L-Ala-gamma-D-Glu-L-Lys-D-Ala-D-Ala)](n+1)-di-trans,octa-cis-undecaprenyl diphosphate + di-trans,octa-cis-undecaprenyl diphosphate + H(+)</text>
        <dbReference type="Rhea" id="RHEA:23708"/>
        <dbReference type="Rhea" id="RHEA-COMP:9602"/>
        <dbReference type="Rhea" id="RHEA-COMP:9603"/>
        <dbReference type="ChEBI" id="CHEBI:15378"/>
        <dbReference type="ChEBI" id="CHEBI:58405"/>
        <dbReference type="ChEBI" id="CHEBI:60033"/>
        <dbReference type="ChEBI" id="CHEBI:78435"/>
        <dbReference type="EC" id="2.4.99.28"/>
    </reaction>
</comment>
<keyword evidence="21" id="KW-1185">Reference proteome</keyword>
<feature type="compositionally biased region" description="Acidic residues" evidence="16">
    <location>
        <begin position="908"/>
        <end position="924"/>
    </location>
</feature>
<protein>
    <submittedName>
        <fullName evidence="20">Glycosyl transferase family 51</fullName>
    </submittedName>
</protein>
<evidence type="ECO:0000256" key="6">
    <source>
        <dbReference type="ARBA" id="ARBA00022692"/>
    </source>
</evidence>
<feature type="domain" description="Penicillin-binding protein transpeptidase" evidence="18">
    <location>
        <begin position="410"/>
        <end position="656"/>
    </location>
</feature>
<dbReference type="Gene3D" id="3.90.1310.40">
    <property type="match status" value="1"/>
</dbReference>
<dbReference type="OrthoDB" id="9766909at2"/>
<dbReference type="Pfam" id="PF00905">
    <property type="entry name" value="Transpeptidase"/>
    <property type="match status" value="1"/>
</dbReference>
<dbReference type="CAZy" id="GT51">
    <property type="family name" value="Glycosyltransferase Family 51"/>
</dbReference>
<comment type="catalytic activity">
    <reaction evidence="14">
        <text>Preferential cleavage: (Ac)2-L-Lys-D-Ala-|-D-Ala. Also transpeptidation of peptidyl-alanyl moieties that are N-acyl substituents of D-alanine.</text>
        <dbReference type="EC" id="3.4.16.4"/>
    </reaction>
</comment>
<evidence type="ECO:0000256" key="9">
    <source>
        <dbReference type="ARBA" id="ARBA00022984"/>
    </source>
</evidence>
<dbReference type="AlphaFoldDB" id="D6XSK6"/>
<gene>
    <name evidence="20" type="ordered locus">Bsel_1280</name>
</gene>
<evidence type="ECO:0000256" key="7">
    <source>
        <dbReference type="ARBA" id="ARBA00022801"/>
    </source>
</evidence>
<evidence type="ECO:0000256" key="13">
    <source>
        <dbReference type="ARBA" id="ARBA00023316"/>
    </source>
</evidence>
<keyword evidence="4" id="KW-0328">Glycosyltransferase</keyword>
<keyword evidence="2" id="KW-0121">Carboxypeptidase</keyword>
<evidence type="ECO:0000256" key="8">
    <source>
        <dbReference type="ARBA" id="ARBA00022960"/>
    </source>
</evidence>
<evidence type="ECO:0000256" key="12">
    <source>
        <dbReference type="ARBA" id="ARBA00023268"/>
    </source>
</evidence>
<dbReference type="Gene3D" id="2.60.40.10">
    <property type="entry name" value="Immunoglobulins"/>
    <property type="match status" value="1"/>
</dbReference>
<feature type="region of interest" description="Disordered" evidence="16">
    <location>
        <begin position="819"/>
        <end position="839"/>
    </location>
</feature>
<dbReference type="EMBL" id="CP001791">
    <property type="protein sequence ID" value="ADH98792.1"/>
    <property type="molecule type" value="Genomic_DNA"/>
</dbReference>
<dbReference type="Gene3D" id="3.40.710.10">
    <property type="entry name" value="DD-peptidase/beta-lactamase superfamily"/>
    <property type="match status" value="1"/>
</dbReference>
<dbReference type="GO" id="GO:0006508">
    <property type="term" value="P:proteolysis"/>
    <property type="evidence" value="ECO:0007669"/>
    <property type="project" value="UniProtKB-KW"/>
</dbReference>
<keyword evidence="7" id="KW-0378">Hydrolase</keyword>
<dbReference type="InterPro" id="IPR001460">
    <property type="entry name" value="PCN-bd_Tpept"/>
</dbReference>
<keyword evidence="10 17" id="KW-1133">Transmembrane helix</keyword>
<feature type="region of interest" description="Disordered" evidence="16">
    <location>
        <begin position="894"/>
        <end position="1011"/>
    </location>
</feature>
<dbReference type="GO" id="GO:0030288">
    <property type="term" value="C:outer membrane-bounded periplasmic space"/>
    <property type="evidence" value="ECO:0007669"/>
    <property type="project" value="TreeGrafter"/>
</dbReference>
<keyword evidence="9" id="KW-0573">Peptidoglycan synthesis</keyword>
<evidence type="ECO:0000256" key="17">
    <source>
        <dbReference type="SAM" id="Phobius"/>
    </source>
</evidence>
<dbReference type="GO" id="GO:0009002">
    <property type="term" value="F:serine-type D-Ala-D-Ala carboxypeptidase activity"/>
    <property type="evidence" value="ECO:0007669"/>
    <property type="project" value="UniProtKB-EC"/>
</dbReference>
<feature type="domain" description="Glycosyl transferase family 51" evidence="19">
    <location>
        <begin position="98"/>
        <end position="277"/>
    </location>
</feature>
<keyword evidence="13" id="KW-0961">Cell wall biogenesis/degradation</keyword>
<dbReference type="GO" id="GO:0009252">
    <property type="term" value="P:peptidoglycan biosynthetic process"/>
    <property type="evidence" value="ECO:0007669"/>
    <property type="project" value="UniProtKB-KW"/>
</dbReference>
<proteinExistence type="predicted"/>
<dbReference type="eggNOG" id="COG0744">
    <property type="taxonomic scope" value="Bacteria"/>
</dbReference>
<dbReference type="InterPro" id="IPR001264">
    <property type="entry name" value="Glyco_trans_51"/>
</dbReference>
<dbReference type="Proteomes" id="UP000000271">
    <property type="component" value="Chromosome"/>
</dbReference>
<keyword evidence="12" id="KW-0511">Multifunctional enzyme</keyword>
<keyword evidence="6 17" id="KW-0812">Transmembrane</keyword>
<evidence type="ECO:0000256" key="14">
    <source>
        <dbReference type="ARBA" id="ARBA00034000"/>
    </source>
</evidence>
<keyword evidence="1" id="KW-1003">Cell membrane</keyword>
<feature type="compositionally biased region" description="Low complexity" evidence="16">
    <location>
        <begin position="938"/>
        <end position="996"/>
    </location>
</feature>
<dbReference type="SUPFAM" id="SSF53955">
    <property type="entry name" value="Lysozyme-like"/>
    <property type="match status" value="1"/>
</dbReference>
<dbReference type="Pfam" id="PF00912">
    <property type="entry name" value="Transgly"/>
    <property type="match status" value="1"/>
</dbReference>
<evidence type="ECO:0000313" key="21">
    <source>
        <dbReference type="Proteomes" id="UP000000271"/>
    </source>
</evidence>
<name>D6XSK6_BACIE</name>
<keyword evidence="5 20" id="KW-0808">Transferase</keyword>
<evidence type="ECO:0000259" key="19">
    <source>
        <dbReference type="Pfam" id="PF00912"/>
    </source>
</evidence>
<evidence type="ECO:0000256" key="10">
    <source>
        <dbReference type="ARBA" id="ARBA00022989"/>
    </source>
</evidence>
<dbReference type="PANTHER" id="PTHR32282">
    <property type="entry name" value="BINDING PROTEIN TRANSPEPTIDASE, PUTATIVE-RELATED"/>
    <property type="match status" value="1"/>
</dbReference>
<evidence type="ECO:0000256" key="4">
    <source>
        <dbReference type="ARBA" id="ARBA00022676"/>
    </source>
</evidence>
<evidence type="ECO:0000256" key="5">
    <source>
        <dbReference type="ARBA" id="ARBA00022679"/>
    </source>
</evidence>
<dbReference type="HOGENOM" id="CLU_006354_2_0_9"/>
<accession>D6XSK6</accession>
<evidence type="ECO:0000256" key="1">
    <source>
        <dbReference type="ARBA" id="ARBA00022475"/>
    </source>
</evidence>
<keyword evidence="11 17" id="KW-0472">Membrane</keyword>
<dbReference type="GO" id="GO:0008360">
    <property type="term" value="P:regulation of cell shape"/>
    <property type="evidence" value="ECO:0007669"/>
    <property type="project" value="UniProtKB-KW"/>
</dbReference>
<dbReference type="GO" id="GO:0008658">
    <property type="term" value="F:penicillin binding"/>
    <property type="evidence" value="ECO:0007669"/>
    <property type="project" value="InterPro"/>
</dbReference>
<organism evidence="20 21">
    <name type="scientific">Bacillus selenitireducens (strain ATCC 700615 / DSM 15326 / MLS10)</name>
    <dbReference type="NCBI Taxonomy" id="439292"/>
    <lineage>
        <taxon>Bacteria</taxon>
        <taxon>Bacillati</taxon>
        <taxon>Bacillota</taxon>
        <taxon>Bacilli</taxon>
        <taxon>Bacillales</taxon>
        <taxon>Bacillaceae</taxon>
        <taxon>Salisediminibacterium</taxon>
    </lineage>
</organism>
<dbReference type="STRING" id="439292.Bsel_1280"/>
<feature type="transmembrane region" description="Helical" evidence="17">
    <location>
        <begin position="30"/>
        <end position="57"/>
    </location>
</feature>
<feature type="compositionally biased region" description="Polar residues" evidence="16">
    <location>
        <begin position="826"/>
        <end position="838"/>
    </location>
</feature>
<evidence type="ECO:0000256" key="11">
    <source>
        <dbReference type="ARBA" id="ARBA00023136"/>
    </source>
</evidence>
<evidence type="ECO:0000256" key="2">
    <source>
        <dbReference type="ARBA" id="ARBA00022645"/>
    </source>
</evidence>
<dbReference type="InterPro" id="IPR050396">
    <property type="entry name" value="Glycosyltr_51/Transpeptidase"/>
</dbReference>
<keyword evidence="3" id="KW-0645">Protease</keyword>
<evidence type="ECO:0000313" key="20">
    <source>
        <dbReference type="EMBL" id="ADH98792.1"/>
    </source>
</evidence>
<keyword evidence="8" id="KW-0133">Cell shape</keyword>
<dbReference type="RefSeq" id="WP_013172216.1">
    <property type="nucleotide sequence ID" value="NC_014219.1"/>
</dbReference>
<evidence type="ECO:0000256" key="15">
    <source>
        <dbReference type="ARBA" id="ARBA00049902"/>
    </source>
</evidence>
<dbReference type="PANTHER" id="PTHR32282:SF32">
    <property type="entry name" value="PENICILLIN-BINDING PROTEIN 2A"/>
    <property type="match status" value="1"/>
</dbReference>
<dbReference type="KEGG" id="bse:Bsel_1280"/>
<dbReference type="InterPro" id="IPR013783">
    <property type="entry name" value="Ig-like_fold"/>
</dbReference>
<dbReference type="SUPFAM" id="SSF56601">
    <property type="entry name" value="beta-lactamase/transpeptidase-like"/>
    <property type="match status" value="1"/>
</dbReference>
<sequence>MNDFFSTIKQLFSRKEPQVVIKGVRITTKVAWNLVLLFLTLTVIMGAFAGGAAAGYFASLVKDEPIPAFEEMERSIYNYEEATEVYFADEVLLGDLPSPLERREVSIDQISDHLINAVIATEDEYFFEHEGVVPKALFRALYQDFSNAATQTGGSTLTQQLVKNQLLTSEVTHDRKAIEILYAMRLEHHLDKEDILEAYMNIVPFGRNSNGRQVAGVEAAARGLFDVSASELSLSQAAYIAGLPQSPFAHTPFTSSGEVKEDLSSGLSRMNTVLNRMYASGYITAEEREQALDFDLENELRDRQPSSRQQYPWVLEIAREYAIPVIRDILLEQDDINIDDIEDDDQRQLTLNRYTELAERSMMQDGYQIHTTINKDIYDAQQEVIREFDYYGPDKSPPEGGETQPEEASSVLINNQTGAIVSFVAGRDFEERQTNTAIRNSGYSGRPTGSTMKSLTTYPFAFETGQLQPGILAPDTPYIYPGTDQDVRNFDGLNYRGLITSREALIQSRNTPAVREFAEMDWDEVGEMLDRFGLDQYNSRNNLRHSFPLGPDNVALDQQVSAFSTYANDGIRNKQYIIEKITDANGEVLYEHETQEIEVLSPQTSYLMYDVMRDVVNANNGTARNLPSYLDFSSDWAGKTGTSQGFSDVLFIGINPNITMGSWIGYYNNAQLDRTHSSGFSYSIRNQMLWADLMNAAYEIDPDLIGPSETKSSPGGIVSQSVCAISGKLPSDLCREAGLVETDLFNSRYAPTEEDDSLTRVRYVRVEDDHYKALDTTPEEFTKPGVSVKEEYFEFADGDITQYLPDDWDDLVPDIDAPDNGRTPDVLTSGSTDGSSVTWGAHPESDVIGYRLYHSPSEDADPALIDSFIWDDDRTFRGPEGAYFITAVDVAGRESSYSEPVIVGEYVSPEDEEEDEEPEEETPDNENNNQNENEDNDQNNNNQNNNSSNNNQNNNQPDNNTNDPNNTPDNNESNNDDSNSGNDENVSSSNDENQSNGSNANNDATREDDDE</sequence>
<evidence type="ECO:0000259" key="18">
    <source>
        <dbReference type="Pfam" id="PF00905"/>
    </source>
</evidence>
<dbReference type="Gene3D" id="1.10.3810.10">
    <property type="entry name" value="Biosynthetic peptidoglycan transglycosylase-like"/>
    <property type="match status" value="1"/>
</dbReference>
<evidence type="ECO:0000256" key="16">
    <source>
        <dbReference type="SAM" id="MobiDB-lite"/>
    </source>
</evidence>
<dbReference type="InterPro" id="IPR012338">
    <property type="entry name" value="Beta-lactam/transpept-like"/>
</dbReference>
<dbReference type="GO" id="GO:0071555">
    <property type="term" value="P:cell wall organization"/>
    <property type="evidence" value="ECO:0007669"/>
    <property type="project" value="UniProtKB-KW"/>
</dbReference>
<evidence type="ECO:0000256" key="3">
    <source>
        <dbReference type="ARBA" id="ARBA00022670"/>
    </source>
</evidence>
<dbReference type="InterPro" id="IPR023346">
    <property type="entry name" value="Lysozyme-like_dom_sf"/>
</dbReference>
<dbReference type="InterPro" id="IPR036950">
    <property type="entry name" value="PBP_transglycosylase"/>
</dbReference>
<reference evidence="20" key="1">
    <citation type="submission" date="2009-10" db="EMBL/GenBank/DDBJ databases">
        <title>Complete sequence of Bacillus selenitireducens MLS10.</title>
        <authorList>
            <consortium name="US DOE Joint Genome Institute"/>
            <person name="Lucas S."/>
            <person name="Copeland A."/>
            <person name="Lapidus A."/>
            <person name="Glavina del Rio T."/>
            <person name="Dalin E."/>
            <person name="Tice H."/>
            <person name="Bruce D."/>
            <person name="Goodwin L."/>
            <person name="Pitluck S."/>
            <person name="Sims D."/>
            <person name="Brettin T."/>
            <person name="Detter J.C."/>
            <person name="Han C."/>
            <person name="Larimer F."/>
            <person name="Land M."/>
            <person name="Hauser L."/>
            <person name="Kyrpides N."/>
            <person name="Ovchinnikova G."/>
            <person name="Stolz J."/>
        </authorList>
    </citation>
    <scope>NUCLEOTIDE SEQUENCE [LARGE SCALE GENOMIC DNA]</scope>
    <source>
        <strain evidence="20">MLS10</strain>
    </source>
</reference>